<dbReference type="Pfam" id="PF10521">
    <property type="entry name" value="Tti2"/>
    <property type="match status" value="1"/>
</dbReference>
<comment type="similarity">
    <text evidence="1">Belongs to the TTI2 family.</text>
</comment>
<accession>A0ABR4AFB9</accession>
<dbReference type="PANTHER" id="PTHR32226:SF2">
    <property type="entry name" value="TELO2-INTERACTING PROTEIN 2"/>
    <property type="match status" value="1"/>
</dbReference>
<evidence type="ECO:0000313" key="3">
    <source>
        <dbReference type="Proteomes" id="UP001590950"/>
    </source>
</evidence>
<comment type="caution">
    <text evidence="2">The sequence shown here is derived from an EMBL/GenBank/DDBJ whole genome shotgun (WGS) entry which is preliminary data.</text>
</comment>
<name>A0ABR4AFB9_9LECA</name>
<dbReference type="SUPFAM" id="SSF48371">
    <property type="entry name" value="ARM repeat"/>
    <property type="match status" value="1"/>
</dbReference>
<evidence type="ECO:0000256" key="1">
    <source>
        <dbReference type="ARBA" id="ARBA00034736"/>
    </source>
</evidence>
<dbReference type="PANTHER" id="PTHR32226">
    <property type="entry name" value="TELO2-INTERACTING PROTEIN 2"/>
    <property type="match status" value="1"/>
</dbReference>
<reference evidence="2 3" key="1">
    <citation type="submission" date="2024-09" db="EMBL/GenBank/DDBJ databases">
        <title>Rethinking Asexuality: The Enigmatic Case of Functional Sexual Genes in Lepraria (Stereocaulaceae).</title>
        <authorList>
            <person name="Doellman M."/>
            <person name="Sun Y."/>
            <person name="Barcenas-Pena A."/>
            <person name="Lumbsch H.T."/>
            <person name="Grewe F."/>
        </authorList>
    </citation>
    <scope>NUCLEOTIDE SEQUENCE [LARGE SCALE GENOMIC DNA]</scope>
    <source>
        <strain evidence="2 3">Mercado 3170</strain>
    </source>
</reference>
<dbReference type="InterPro" id="IPR018870">
    <property type="entry name" value="Tti2"/>
</dbReference>
<keyword evidence="3" id="KW-1185">Reference proteome</keyword>
<sequence length="542" mass="60298">MDLDGLKRAVRERIKETTANNPTPVLAPAGPLSADLQALSLASLSNSLAIPSLDDDIYQISEKLVVLEKYLSEGSNFESDPSVQHAVVSLRKWVANAILPSRAFAEKPHYSPDERPQLTLDDLAKCRAIALEGLTVLSHLRKLALLLPEEPDIAVLTCLAAFSKENDTWNEPRAQKQASLLIQDYVESGHLPALLTSILESHVKPRFSKSKNPAITQQGRRAIDPVPSNAALHSDLDADSKPWKYRDVYVVTVFQWVLSHLSESSLQSSWPLIIPPLLALIDDTSVKYKIKGCRSLVSLLRICPSPLLERTGLGEVFENAVMPCLLYLPSLTEEAVSLEMLNAAYTALIALALARFPDQKDHPARMKALDRILRQGVLRGYAYAGEHVKITELLVQQIVELINEMGIESVKHLKHVLPLLSGILASPFATAYPPLLQASVRALQAIIVNDRPRVSYHRGEILRGLTICWCRIREQEQRSKDLARVQEDIVGTVWLLTNVLKMDVDVVEEYQVLIDSDARLRDLLVADSRTQEGLDRSNPHVK</sequence>
<gene>
    <name evidence="2" type="ORF">N7G274_003224</name>
</gene>
<dbReference type="InterPro" id="IPR016024">
    <property type="entry name" value="ARM-type_fold"/>
</dbReference>
<protein>
    <recommendedName>
        <fullName evidence="4">ARM repeat-containing protein</fullName>
    </recommendedName>
</protein>
<proteinExistence type="inferred from homology"/>
<evidence type="ECO:0000313" key="2">
    <source>
        <dbReference type="EMBL" id="KAL2044519.1"/>
    </source>
</evidence>
<dbReference type="Proteomes" id="UP001590950">
    <property type="component" value="Unassembled WGS sequence"/>
</dbReference>
<dbReference type="EMBL" id="JBEFKJ010000009">
    <property type="protein sequence ID" value="KAL2044519.1"/>
    <property type="molecule type" value="Genomic_DNA"/>
</dbReference>
<organism evidence="2 3">
    <name type="scientific">Stereocaulon virgatum</name>
    <dbReference type="NCBI Taxonomy" id="373712"/>
    <lineage>
        <taxon>Eukaryota</taxon>
        <taxon>Fungi</taxon>
        <taxon>Dikarya</taxon>
        <taxon>Ascomycota</taxon>
        <taxon>Pezizomycotina</taxon>
        <taxon>Lecanoromycetes</taxon>
        <taxon>OSLEUM clade</taxon>
        <taxon>Lecanoromycetidae</taxon>
        <taxon>Lecanorales</taxon>
        <taxon>Lecanorineae</taxon>
        <taxon>Stereocaulaceae</taxon>
        <taxon>Stereocaulon</taxon>
    </lineage>
</organism>
<evidence type="ECO:0008006" key="4">
    <source>
        <dbReference type="Google" id="ProtNLM"/>
    </source>
</evidence>